<comment type="caution">
    <text evidence="1">The sequence shown here is derived from an EMBL/GenBank/DDBJ whole genome shotgun (WGS) entry which is preliminary data.</text>
</comment>
<keyword evidence="2" id="KW-1185">Reference proteome</keyword>
<dbReference type="AlphaFoldDB" id="A0AAE1FRC7"/>
<evidence type="ECO:0000313" key="1">
    <source>
        <dbReference type="EMBL" id="KAK3878225.1"/>
    </source>
</evidence>
<proteinExistence type="predicted"/>
<evidence type="ECO:0000313" key="2">
    <source>
        <dbReference type="Proteomes" id="UP001286313"/>
    </source>
</evidence>
<name>A0AAE1FRC7_PETCI</name>
<dbReference type="EMBL" id="JAWQEG010001572">
    <property type="protein sequence ID" value="KAK3878225.1"/>
    <property type="molecule type" value="Genomic_DNA"/>
</dbReference>
<protein>
    <submittedName>
        <fullName evidence="1">Uncharacterized protein</fullName>
    </submittedName>
</protein>
<reference evidence="1" key="1">
    <citation type="submission" date="2023-10" db="EMBL/GenBank/DDBJ databases">
        <title>Genome assemblies of two species of porcelain crab, Petrolisthes cinctipes and Petrolisthes manimaculis (Anomura: Porcellanidae).</title>
        <authorList>
            <person name="Angst P."/>
        </authorList>
    </citation>
    <scope>NUCLEOTIDE SEQUENCE</scope>
    <source>
        <strain evidence="1">PB745_01</strain>
        <tissue evidence="1">Gill</tissue>
    </source>
</reference>
<organism evidence="1 2">
    <name type="scientific">Petrolisthes cinctipes</name>
    <name type="common">Flat porcelain crab</name>
    <dbReference type="NCBI Taxonomy" id="88211"/>
    <lineage>
        <taxon>Eukaryota</taxon>
        <taxon>Metazoa</taxon>
        <taxon>Ecdysozoa</taxon>
        <taxon>Arthropoda</taxon>
        <taxon>Crustacea</taxon>
        <taxon>Multicrustacea</taxon>
        <taxon>Malacostraca</taxon>
        <taxon>Eumalacostraca</taxon>
        <taxon>Eucarida</taxon>
        <taxon>Decapoda</taxon>
        <taxon>Pleocyemata</taxon>
        <taxon>Anomura</taxon>
        <taxon>Galatheoidea</taxon>
        <taxon>Porcellanidae</taxon>
        <taxon>Petrolisthes</taxon>
    </lineage>
</organism>
<gene>
    <name evidence="1" type="ORF">Pcinc_017127</name>
</gene>
<accession>A0AAE1FRC7</accession>
<dbReference type="Proteomes" id="UP001286313">
    <property type="component" value="Unassembled WGS sequence"/>
</dbReference>
<sequence length="122" mass="14160">MASTVSRAASRLVRSCLVRPHVHTLPTRTVISFQGITQPWTVALPEEVEIQEKPRENGHMEMMSVWYHESERLAQSQLTHPDMSPEDLQRQNGLFREQLVDLLEHLNDEQVMDIRQGWMGTQ</sequence>